<keyword evidence="2" id="KW-0645">Protease</keyword>
<dbReference type="EMBL" id="QCZI01000018">
    <property type="protein sequence ID" value="PWA04183.1"/>
    <property type="molecule type" value="Genomic_DNA"/>
</dbReference>
<evidence type="ECO:0000256" key="1">
    <source>
        <dbReference type="ARBA" id="ARBA00007074"/>
    </source>
</evidence>
<dbReference type="InterPro" id="IPR018392">
    <property type="entry name" value="LysM"/>
</dbReference>
<sequence length="497" mass="54713">MKYFILILALGFFSSPVFSQGKHTKHTKHIVTEGETISGIAEQYDVKASAIYEINPEARKTLHLKQVLLIPNLKETKIKKGVQEKATVEGIVHHVLAKETVYGIVRQYGITTEALKEANPTLDIERLKIDQIIMIPVAESNKKKSATNQELPNIDPKNNVVKADVSKEEKTNLPQSIVGATDLVLGEGEVIHEVLQKETKYTIAKHYQITIKALTKANPVLETKVLEMGQKIIIPVKEVKKNNSIVEKQEAKTVSKNSIPNAELPKAEPVLLPKSTEINGGGTIIVHEVMPKETKYGIAKRYGISVANLEKQNPDIANGLPVGVKLNIQPSNSENEKEAVAAIEKVTVVKNEKGTIIIKDSLGIVKSYDPSDLALKLIRTASEKLGTRYRSGGTTTEGFDCSGLMFNTFGTFAIKLPRSSFEQSFYGAKINTNEAQKGDLIFFKTNGRGQINHVGMVVEVLDGEIKFIHSANHGGVIVSSTKESYYEKNLVQVNRVL</sequence>
<evidence type="ECO:0000259" key="9">
    <source>
        <dbReference type="PROSITE" id="PS51935"/>
    </source>
</evidence>
<dbReference type="AlphaFoldDB" id="A0A2U1JH40"/>
<dbReference type="Gene3D" id="3.10.350.10">
    <property type="entry name" value="LysM domain"/>
    <property type="match status" value="4"/>
</dbReference>
<feature type="domain" description="LysM" evidence="8">
    <location>
        <begin position="27"/>
        <end position="70"/>
    </location>
</feature>
<evidence type="ECO:0000256" key="4">
    <source>
        <dbReference type="ARBA" id="ARBA00022737"/>
    </source>
</evidence>
<dbReference type="SMART" id="SM00257">
    <property type="entry name" value="LysM"/>
    <property type="match status" value="4"/>
</dbReference>
<protein>
    <submittedName>
        <fullName evidence="10">Peptidoglycan endopeptidase</fullName>
    </submittedName>
</protein>
<evidence type="ECO:0000256" key="6">
    <source>
        <dbReference type="ARBA" id="ARBA00022807"/>
    </source>
</evidence>
<comment type="caution">
    <text evidence="10">The sequence shown here is derived from an EMBL/GenBank/DDBJ whole genome shotgun (WGS) entry which is preliminary data.</text>
</comment>
<feature type="domain" description="LysM" evidence="8">
    <location>
        <begin position="190"/>
        <end position="234"/>
    </location>
</feature>
<dbReference type="SUPFAM" id="SSF54001">
    <property type="entry name" value="Cysteine proteinases"/>
    <property type="match status" value="1"/>
</dbReference>
<dbReference type="Pfam" id="PF00877">
    <property type="entry name" value="NLPC_P60"/>
    <property type="match status" value="1"/>
</dbReference>
<evidence type="ECO:0000256" key="3">
    <source>
        <dbReference type="ARBA" id="ARBA00022729"/>
    </source>
</evidence>
<feature type="domain" description="LysM" evidence="8">
    <location>
        <begin position="91"/>
        <end position="135"/>
    </location>
</feature>
<evidence type="ECO:0000313" key="10">
    <source>
        <dbReference type="EMBL" id="PWA04183.1"/>
    </source>
</evidence>
<comment type="similarity">
    <text evidence="1">Belongs to the peptidase C40 family.</text>
</comment>
<name>A0A2U1JH40_9FLAO</name>
<organism evidence="10 11">
    <name type="scientific">Flavobacterium psychrotolerans</name>
    <dbReference type="NCBI Taxonomy" id="2169410"/>
    <lineage>
        <taxon>Bacteria</taxon>
        <taxon>Pseudomonadati</taxon>
        <taxon>Bacteroidota</taxon>
        <taxon>Flavobacteriia</taxon>
        <taxon>Flavobacteriales</taxon>
        <taxon>Flavobacteriaceae</taxon>
        <taxon>Flavobacterium</taxon>
    </lineage>
</organism>
<dbReference type="GO" id="GO:0008234">
    <property type="term" value="F:cysteine-type peptidase activity"/>
    <property type="evidence" value="ECO:0007669"/>
    <property type="project" value="UniProtKB-KW"/>
</dbReference>
<feature type="chain" id="PRO_5015440214" evidence="7">
    <location>
        <begin position="20"/>
        <end position="497"/>
    </location>
</feature>
<dbReference type="Proteomes" id="UP000245449">
    <property type="component" value="Unassembled WGS sequence"/>
</dbReference>
<evidence type="ECO:0000256" key="7">
    <source>
        <dbReference type="SAM" id="SignalP"/>
    </source>
</evidence>
<dbReference type="Pfam" id="PF01476">
    <property type="entry name" value="LysM"/>
    <property type="match status" value="4"/>
</dbReference>
<dbReference type="RefSeq" id="WP_116725691.1">
    <property type="nucleotide sequence ID" value="NZ_QCZI01000018.1"/>
</dbReference>
<accession>A0A2U1JH40</accession>
<dbReference type="Gene3D" id="3.90.1720.10">
    <property type="entry name" value="endopeptidase domain like (from Nostoc punctiforme)"/>
    <property type="match status" value="1"/>
</dbReference>
<evidence type="ECO:0000313" key="11">
    <source>
        <dbReference type="Proteomes" id="UP000245449"/>
    </source>
</evidence>
<dbReference type="InterPro" id="IPR036779">
    <property type="entry name" value="LysM_dom_sf"/>
</dbReference>
<feature type="domain" description="LysM" evidence="8">
    <location>
        <begin position="285"/>
        <end position="328"/>
    </location>
</feature>
<dbReference type="InterPro" id="IPR052062">
    <property type="entry name" value="Murein_DD/LD_carboxypeptidase"/>
</dbReference>
<gene>
    <name evidence="10" type="ORF">DB895_12445</name>
</gene>
<dbReference type="PROSITE" id="PS51935">
    <property type="entry name" value="NLPC_P60"/>
    <property type="match status" value="1"/>
</dbReference>
<dbReference type="GO" id="GO:0006508">
    <property type="term" value="P:proteolysis"/>
    <property type="evidence" value="ECO:0007669"/>
    <property type="project" value="UniProtKB-KW"/>
</dbReference>
<dbReference type="PANTHER" id="PTHR47360:SF1">
    <property type="entry name" value="ENDOPEPTIDASE NLPC-RELATED"/>
    <property type="match status" value="1"/>
</dbReference>
<keyword evidence="5" id="KW-0378">Hydrolase</keyword>
<keyword evidence="11" id="KW-1185">Reference proteome</keyword>
<dbReference type="PANTHER" id="PTHR47360">
    <property type="entry name" value="MUREIN DD-ENDOPEPTIDASE MEPS/MUREIN LD-CARBOXYPEPTIDASE"/>
    <property type="match status" value="1"/>
</dbReference>
<dbReference type="SUPFAM" id="SSF54106">
    <property type="entry name" value="LysM domain"/>
    <property type="match status" value="4"/>
</dbReference>
<dbReference type="CDD" id="cd00118">
    <property type="entry name" value="LysM"/>
    <property type="match status" value="4"/>
</dbReference>
<dbReference type="InterPro" id="IPR038765">
    <property type="entry name" value="Papain-like_cys_pep_sf"/>
</dbReference>
<keyword evidence="6" id="KW-0788">Thiol protease</keyword>
<feature type="domain" description="NlpC/P60" evidence="9">
    <location>
        <begin position="371"/>
        <end position="497"/>
    </location>
</feature>
<keyword evidence="3 7" id="KW-0732">Signal</keyword>
<evidence type="ECO:0000256" key="5">
    <source>
        <dbReference type="ARBA" id="ARBA00022801"/>
    </source>
</evidence>
<dbReference type="PROSITE" id="PS51782">
    <property type="entry name" value="LYSM"/>
    <property type="match status" value="4"/>
</dbReference>
<proteinExistence type="inferred from homology"/>
<evidence type="ECO:0000256" key="2">
    <source>
        <dbReference type="ARBA" id="ARBA00022670"/>
    </source>
</evidence>
<reference evidence="10 11" key="1">
    <citation type="submission" date="2018-04" db="EMBL/GenBank/DDBJ databases">
        <title>Flavobacterium sp. nov., isolated from glacier ice.</title>
        <authorList>
            <person name="Liu Q."/>
            <person name="Xin Y.-H."/>
        </authorList>
    </citation>
    <scope>NUCLEOTIDE SEQUENCE [LARGE SCALE GENOMIC DNA]</scope>
    <source>
        <strain evidence="10 11">RB1R5</strain>
    </source>
</reference>
<keyword evidence="4" id="KW-0677">Repeat</keyword>
<feature type="signal peptide" evidence="7">
    <location>
        <begin position="1"/>
        <end position="19"/>
    </location>
</feature>
<dbReference type="InterPro" id="IPR000064">
    <property type="entry name" value="NLP_P60_dom"/>
</dbReference>
<dbReference type="OrthoDB" id="9807055at2"/>
<evidence type="ECO:0000259" key="8">
    <source>
        <dbReference type="PROSITE" id="PS51782"/>
    </source>
</evidence>